<dbReference type="SUPFAM" id="SSF48264">
    <property type="entry name" value="Cytochrome P450"/>
    <property type="match status" value="1"/>
</dbReference>
<dbReference type="GO" id="GO:0004497">
    <property type="term" value="F:monooxygenase activity"/>
    <property type="evidence" value="ECO:0007669"/>
    <property type="project" value="InterPro"/>
</dbReference>
<dbReference type="Gene3D" id="1.10.630.10">
    <property type="entry name" value="Cytochrome P450"/>
    <property type="match status" value="1"/>
</dbReference>
<keyword evidence="1" id="KW-0472">Membrane</keyword>
<dbReference type="GO" id="GO:0020037">
    <property type="term" value="F:heme binding"/>
    <property type="evidence" value="ECO:0007669"/>
    <property type="project" value="InterPro"/>
</dbReference>
<gene>
    <name evidence="2" type="ORF">CC78DRAFT_587040</name>
</gene>
<feature type="transmembrane region" description="Helical" evidence="1">
    <location>
        <begin position="6"/>
        <end position="25"/>
    </location>
</feature>
<keyword evidence="1" id="KW-0812">Transmembrane</keyword>
<dbReference type="GO" id="GO:0016705">
    <property type="term" value="F:oxidoreductase activity, acting on paired donors, with incorporation or reduction of molecular oxygen"/>
    <property type="evidence" value="ECO:0007669"/>
    <property type="project" value="InterPro"/>
</dbReference>
<dbReference type="Proteomes" id="UP000800093">
    <property type="component" value="Unassembled WGS sequence"/>
</dbReference>
<dbReference type="GO" id="GO:0005506">
    <property type="term" value="F:iron ion binding"/>
    <property type="evidence" value="ECO:0007669"/>
    <property type="project" value="InterPro"/>
</dbReference>
<evidence type="ECO:0000313" key="3">
    <source>
        <dbReference type="Proteomes" id="UP000800093"/>
    </source>
</evidence>
<name>A0A9P4MYI6_9PLEO</name>
<organism evidence="2 3">
    <name type="scientific">Lojkania enalia</name>
    <dbReference type="NCBI Taxonomy" id="147567"/>
    <lineage>
        <taxon>Eukaryota</taxon>
        <taxon>Fungi</taxon>
        <taxon>Dikarya</taxon>
        <taxon>Ascomycota</taxon>
        <taxon>Pezizomycotina</taxon>
        <taxon>Dothideomycetes</taxon>
        <taxon>Pleosporomycetidae</taxon>
        <taxon>Pleosporales</taxon>
        <taxon>Pleosporales incertae sedis</taxon>
        <taxon>Lojkania</taxon>
    </lineage>
</organism>
<keyword evidence="1" id="KW-1133">Transmembrane helix</keyword>
<dbReference type="EMBL" id="ML986758">
    <property type="protein sequence ID" value="KAF2258553.1"/>
    <property type="molecule type" value="Genomic_DNA"/>
</dbReference>
<reference evidence="3" key="1">
    <citation type="journal article" date="2020" name="Stud. Mycol.">
        <title>101 Dothideomycetes genomes: A test case for predicting lifestyles and emergence of pathogens.</title>
        <authorList>
            <person name="Haridas S."/>
            <person name="Albert R."/>
            <person name="Binder M."/>
            <person name="Bloem J."/>
            <person name="LaButti K."/>
            <person name="Salamov A."/>
            <person name="Andreopoulos B."/>
            <person name="Baker S."/>
            <person name="Barry K."/>
            <person name="Bills G."/>
            <person name="Bluhm B."/>
            <person name="Cannon C."/>
            <person name="Castanera R."/>
            <person name="Culley D."/>
            <person name="Daum C."/>
            <person name="Ezra D."/>
            <person name="Gonzalez J."/>
            <person name="Henrissat B."/>
            <person name="Kuo A."/>
            <person name="Liang C."/>
            <person name="Lipzen A."/>
            <person name="Lutzoni F."/>
            <person name="Magnuson J."/>
            <person name="Mondo S."/>
            <person name="Nolan M."/>
            <person name="Ohm R."/>
            <person name="Pangilinan J."/>
            <person name="Park H.-J."/>
            <person name="Ramirez L."/>
            <person name="Alfaro M."/>
            <person name="Sun H."/>
            <person name="Tritt A."/>
            <person name="Yoshinaga Y."/>
            <person name="Zwiers L.-H."/>
            <person name="Turgeon B."/>
            <person name="Goodwin S."/>
            <person name="Spatafora J."/>
            <person name="Crous P."/>
            <person name="Grigoriev I."/>
        </authorList>
    </citation>
    <scope>NUCLEOTIDE SEQUENCE [LARGE SCALE GENOMIC DNA]</scope>
    <source>
        <strain evidence="3">CBS 304.66</strain>
    </source>
</reference>
<comment type="caution">
    <text evidence="2">The sequence shown here is derived from an EMBL/GenBank/DDBJ whole genome shotgun (WGS) entry which is preliminary data.</text>
</comment>
<evidence type="ECO:0000256" key="1">
    <source>
        <dbReference type="SAM" id="Phobius"/>
    </source>
</evidence>
<dbReference type="InterPro" id="IPR036396">
    <property type="entry name" value="Cyt_P450_sf"/>
</dbReference>
<proteinExistence type="predicted"/>
<evidence type="ECO:0008006" key="4">
    <source>
        <dbReference type="Google" id="ProtNLM"/>
    </source>
</evidence>
<dbReference type="OrthoDB" id="1470350at2759"/>
<dbReference type="AlphaFoldDB" id="A0A9P4MYI6"/>
<keyword evidence="3" id="KW-1185">Reference proteome</keyword>
<sequence length="225" mass="25594">MVSTQAYLTTASLAIVLYIATRLFTNYSMFRTLSFPGPLLAKLSSKWLVITFTCGLQSTNTHILYKRYGPIVQTGPREISFASSQARKDIYNLNTKCPKSGLYDNLARSRLVKMRNKDQYSERRYRMSHIFSVSSLREIEPGIQAQAANLVSLIRESEGESFDIVEPTRMLASVIARDALLRERFGAPGAKVPQYFVQVMGLLILYCRLATNFPWILPIFRLLSF</sequence>
<accession>A0A9P4MYI6</accession>
<evidence type="ECO:0000313" key="2">
    <source>
        <dbReference type="EMBL" id="KAF2258553.1"/>
    </source>
</evidence>
<protein>
    <recommendedName>
        <fullName evidence="4">Cytochrome P450</fullName>
    </recommendedName>
</protein>